<evidence type="ECO:0000313" key="1">
    <source>
        <dbReference type="EMBL" id="MXQ54803.1"/>
    </source>
</evidence>
<dbReference type="SUPFAM" id="SSF53649">
    <property type="entry name" value="Alkaline phosphatase-like"/>
    <property type="match status" value="1"/>
</dbReference>
<comment type="caution">
    <text evidence="1">The sequence shown here is derived from an EMBL/GenBank/DDBJ whole genome shotgun (WGS) entry which is preliminary data.</text>
</comment>
<dbReference type="RefSeq" id="WP_160802149.1">
    <property type="nucleotide sequence ID" value="NZ_WUUL01000009.1"/>
</dbReference>
<keyword evidence="2" id="KW-1185">Reference proteome</keyword>
<proteinExistence type="predicted"/>
<dbReference type="Pfam" id="PF01663">
    <property type="entry name" value="Phosphodiest"/>
    <property type="match status" value="1"/>
</dbReference>
<dbReference type="EMBL" id="WUUL01000009">
    <property type="protein sequence ID" value="MXQ54803.1"/>
    <property type="molecule type" value="Genomic_DNA"/>
</dbReference>
<dbReference type="Proteomes" id="UP000430692">
    <property type="component" value="Unassembled WGS sequence"/>
</dbReference>
<dbReference type="PANTHER" id="PTHR10151">
    <property type="entry name" value="ECTONUCLEOTIDE PYROPHOSPHATASE/PHOSPHODIESTERASE"/>
    <property type="match status" value="1"/>
</dbReference>
<gene>
    <name evidence="1" type="ORF">GSM42_13985</name>
</gene>
<sequence>MKEVSFIIHKPIICLLIDSLMDAPLQEEIQAGRAPTLQFLRDNGTYYPRVVSPFPTMSVSIDSSMLTGKPPNQHGIYGLTYYHQKQKRVYNFGTGPKEIFLFGVKRVLRAGMLELNQKLLHKDVKTLHEETDEPTASINAMIYRGKNHTKLRAPWIAWLTGLLPRKIEASVPTYFSYGSMHTIDKRSHPKNMLTQFGVNDHFSSMEIISLIKQDKLPRLSLVYFPGNDIIVHKKGTSEGKGIKKTDDVLSPILDAFGSWEEAIQKCNFVVLGDSGQTNMVKTDTYIDLRKILHPYAIMPLSRDTPQPEDQLITCVNERMSYIYILDEQISYQDVVRLCKVEKKLDVIAWQEEDGWIHVVSGQTDGALSFRANGEYHDEFDQKWQLEGDISILDLTLDEQTIQYGMYPDALSRLSGALDPKSRSVIVTVSPGYELVGQGSPKHKGASHGSLHHLDSLVPMIVTGIQQPPENLRIIDLKKWFLGLLEE</sequence>
<dbReference type="AlphaFoldDB" id="A0A6I4VUY4"/>
<name>A0A6I4VUY4_9BACL</name>
<reference evidence="1 2" key="1">
    <citation type="submission" date="2019-12" db="EMBL/GenBank/DDBJ databases">
        <title>Whole-genome analyses of novel actinobacteria.</title>
        <authorList>
            <person name="Sahin N."/>
            <person name="Saygin H."/>
        </authorList>
    </citation>
    <scope>NUCLEOTIDE SEQUENCE [LARGE SCALE GENOMIC DNA]</scope>
    <source>
        <strain evidence="1 2">KC615</strain>
    </source>
</reference>
<protein>
    <submittedName>
        <fullName evidence="1">Alkaline phosphatase family protein</fullName>
    </submittedName>
</protein>
<evidence type="ECO:0000313" key="2">
    <source>
        <dbReference type="Proteomes" id="UP000430692"/>
    </source>
</evidence>
<dbReference type="InterPro" id="IPR017850">
    <property type="entry name" value="Alkaline_phosphatase_core_sf"/>
</dbReference>
<organism evidence="1 2">
    <name type="scientific">Shimazuella alba</name>
    <dbReference type="NCBI Taxonomy" id="2690964"/>
    <lineage>
        <taxon>Bacteria</taxon>
        <taxon>Bacillati</taxon>
        <taxon>Bacillota</taxon>
        <taxon>Bacilli</taxon>
        <taxon>Bacillales</taxon>
        <taxon>Thermoactinomycetaceae</taxon>
        <taxon>Shimazuella</taxon>
    </lineage>
</organism>
<accession>A0A6I4VUY4</accession>
<dbReference type="InterPro" id="IPR002591">
    <property type="entry name" value="Phosphodiest/P_Trfase"/>
</dbReference>
<dbReference type="PANTHER" id="PTHR10151:SF120">
    <property type="entry name" value="BIS(5'-ADENOSYL)-TRIPHOSPHATASE"/>
    <property type="match status" value="1"/>
</dbReference>
<dbReference type="GO" id="GO:0016787">
    <property type="term" value="F:hydrolase activity"/>
    <property type="evidence" value="ECO:0007669"/>
    <property type="project" value="UniProtKB-ARBA"/>
</dbReference>
<dbReference type="Gene3D" id="3.40.720.10">
    <property type="entry name" value="Alkaline Phosphatase, subunit A"/>
    <property type="match status" value="1"/>
</dbReference>